<dbReference type="Gene3D" id="3.40.1110.10">
    <property type="entry name" value="Calcium-transporting ATPase, cytoplasmic domain N"/>
    <property type="match status" value="1"/>
</dbReference>
<proteinExistence type="predicted"/>
<gene>
    <name evidence="1" type="ORF">L0P92_23855</name>
</gene>
<dbReference type="RefSeq" id="WP_234764896.1">
    <property type="nucleotide sequence ID" value="NZ_JAKEIP010000106.1"/>
</dbReference>
<protein>
    <submittedName>
        <fullName evidence="1">Uncharacterized protein</fullName>
    </submittedName>
</protein>
<dbReference type="Gene3D" id="3.40.50.1000">
    <property type="entry name" value="HAD superfamily/HAD-like"/>
    <property type="match status" value="1"/>
</dbReference>
<dbReference type="GO" id="GO:0000166">
    <property type="term" value="F:nucleotide binding"/>
    <property type="evidence" value="ECO:0007669"/>
    <property type="project" value="InterPro"/>
</dbReference>
<keyword evidence="2" id="KW-1185">Reference proteome</keyword>
<sequence length="52" mass="5394">MSFDKAGTLTLGRPLVTSVVTVDETVTADEALSLAASGELTRGTLSPKRSSR</sequence>
<dbReference type="InterPro" id="IPR023299">
    <property type="entry name" value="ATPase_P-typ_cyto_dom_N"/>
</dbReference>
<name>A0A9X1PZZ2_STRM4</name>
<evidence type="ECO:0000313" key="2">
    <source>
        <dbReference type="Proteomes" id="UP001139384"/>
    </source>
</evidence>
<evidence type="ECO:0000313" key="1">
    <source>
        <dbReference type="EMBL" id="MCF1596582.1"/>
    </source>
</evidence>
<dbReference type="AlphaFoldDB" id="A0A9X1PZZ2"/>
<comment type="caution">
    <text evidence="1">The sequence shown here is derived from an EMBL/GenBank/DDBJ whole genome shotgun (WGS) entry which is preliminary data.</text>
</comment>
<reference evidence="1" key="1">
    <citation type="submission" date="2022-01" db="EMBL/GenBank/DDBJ databases">
        <title>Draft Genome Sequences of Seven Type Strains of the Genus Streptomyces.</title>
        <authorList>
            <person name="Aziz S."/>
            <person name="Coretto E."/>
            <person name="Chronakova A."/>
            <person name="Sproer C."/>
            <person name="Huber K."/>
            <person name="Nouioui I."/>
            <person name="Gross H."/>
        </authorList>
    </citation>
    <scope>NUCLEOTIDE SEQUENCE</scope>
    <source>
        <strain evidence="1">DSM 103493</strain>
    </source>
</reference>
<dbReference type="EMBL" id="JAKEIP010000106">
    <property type="protein sequence ID" value="MCF1596582.1"/>
    <property type="molecule type" value="Genomic_DNA"/>
</dbReference>
<dbReference type="InterPro" id="IPR023214">
    <property type="entry name" value="HAD_sf"/>
</dbReference>
<accession>A0A9X1PZZ2</accession>
<organism evidence="1 2">
    <name type="scientific">Streptomyces muensis</name>
    <dbReference type="NCBI Taxonomy" id="1077944"/>
    <lineage>
        <taxon>Bacteria</taxon>
        <taxon>Bacillati</taxon>
        <taxon>Actinomycetota</taxon>
        <taxon>Actinomycetes</taxon>
        <taxon>Kitasatosporales</taxon>
        <taxon>Streptomycetaceae</taxon>
        <taxon>Streptomyces</taxon>
    </lineage>
</organism>
<dbReference type="Proteomes" id="UP001139384">
    <property type="component" value="Unassembled WGS sequence"/>
</dbReference>